<keyword evidence="8" id="KW-1185">Reference proteome</keyword>
<evidence type="ECO:0000256" key="5">
    <source>
        <dbReference type="ARBA" id="ARBA00023204"/>
    </source>
</evidence>
<keyword evidence="2 7" id="KW-0436">Ligase</keyword>
<keyword evidence="4" id="KW-0227">DNA damage</keyword>
<dbReference type="InterPro" id="IPR016059">
    <property type="entry name" value="DNA_ligase_ATP-dep_CS"/>
</dbReference>
<dbReference type="PANTHER" id="PTHR47810">
    <property type="entry name" value="DNA LIGASE"/>
    <property type="match status" value="1"/>
</dbReference>
<proteinExistence type="inferred from homology"/>
<dbReference type="KEGG" id="vg:10323186"/>
<evidence type="ECO:0000256" key="2">
    <source>
        <dbReference type="ARBA" id="ARBA00022598"/>
    </source>
</evidence>
<gene>
    <name evidence="7" type="primary">30</name>
    <name evidence="7" type="ORF">Acj133p199</name>
</gene>
<dbReference type="GO" id="GO:0006260">
    <property type="term" value="P:DNA replication"/>
    <property type="evidence" value="ECO:0007669"/>
    <property type="project" value="UniProtKB-KW"/>
</dbReference>
<dbReference type="RefSeq" id="YP_004300780.1">
    <property type="nucleotide sequence ID" value="NC_015250.1"/>
</dbReference>
<dbReference type="InterPro" id="IPR050326">
    <property type="entry name" value="NAD_dep_DNA_ligaseB"/>
</dbReference>
<accession>D9I6D3</accession>
<dbReference type="Pfam" id="PF01068">
    <property type="entry name" value="DNA_ligase_A_M"/>
    <property type="match status" value="1"/>
</dbReference>
<evidence type="ECO:0000256" key="4">
    <source>
        <dbReference type="ARBA" id="ARBA00022763"/>
    </source>
</evidence>
<dbReference type="GO" id="GO:0006281">
    <property type="term" value="P:DNA repair"/>
    <property type="evidence" value="ECO:0007669"/>
    <property type="project" value="UniProtKB-KW"/>
</dbReference>
<keyword evidence="5" id="KW-0234">DNA repair</keyword>
<name>D9I6D3_9CAUD</name>
<dbReference type="GeneID" id="10323186"/>
<feature type="domain" description="ATP-dependent DNA ligase family profile" evidence="6">
    <location>
        <begin position="271"/>
        <end position="354"/>
    </location>
</feature>
<evidence type="ECO:0000313" key="7">
    <source>
        <dbReference type="EMBL" id="ADJ19514.1"/>
    </source>
</evidence>
<dbReference type="Proteomes" id="UP000000330">
    <property type="component" value="Segment"/>
</dbReference>
<dbReference type="PROSITE" id="PS50160">
    <property type="entry name" value="DNA_LIGASE_A3"/>
    <property type="match status" value="1"/>
</dbReference>
<dbReference type="PROSITE" id="PS00333">
    <property type="entry name" value="DNA_LIGASE_A2"/>
    <property type="match status" value="1"/>
</dbReference>
<evidence type="ECO:0000256" key="3">
    <source>
        <dbReference type="ARBA" id="ARBA00022705"/>
    </source>
</evidence>
<evidence type="ECO:0000313" key="8">
    <source>
        <dbReference type="Proteomes" id="UP000000330"/>
    </source>
</evidence>
<dbReference type="InterPro" id="IPR012310">
    <property type="entry name" value="DNA_ligase_ATP-dep_cent"/>
</dbReference>
<comment type="similarity">
    <text evidence="1">Belongs to the ATP-dependent DNA ligase family.</text>
</comment>
<dbReference type="Gene3D" id="3.30.470.30">
    <property type="entry name" value="DNA ligase/mRNA capping enzyme"/>
    <property type="match status" value="1"/>
</dbReference>
<evidence type="ECO:0000256" key="1">
    <source>
        <dbReference type="ARBA" id="ARBA00007572"/>
    </source>
</evidence>
<protein>
    <submittedName>
        <fullName evidence="7">Gp30 DNA ligase</fullName>
    </submittedName>
</protein>
<dbReference type="GO" id="GO:0006310">
    <property type="term" value="P:DNA recombination"/>
    <property type="evidence" value="ECO:0007669"/>
    <property type="project" value="InterPro"/>
</dbReference>
<reference evidence="7 8" key="1">
    <citation type="journal article" date="2010" name="Virol. J.">
        <title>Genomes of the T4-related bacteriophages as windows on microbial genome evolution.</title>
        <authorList>
            <person name="Petrov V.M."/>
            <person name="Ratnayaka S."/>
            <person name="Nolan J.M."/>
            <person name="Miller E.S."/>
            <person name="Karam J.D."/>
        </authorList>
    </citation>
    <scope>NUCLEOTIDE SEQUENCE [LARGE SCALE GENOMIC DNA]</scope>
    <source>
        <strain evidence="7">Acj133</strain>
    </source>
</reference>
<dbReference type="PROSITE" id="PS00697">
    <property type="entry name" value="DNA_LIGASE_A1"/>
    <property type="match status" value="1"/>
</dbReference>
<keyword evidence="3" id="KW-0235">DNA replication</keyword>
<dbReference type="SUPFAM" id="SSF56091">
    <property type="entry name" value="DNA ligase/mRNA capping enzyme, catalytic domain"/>
    <property type="match status" value="1"/>
</dbReference>
<dbReference type="EMBL" id="HM114315">
    <property type="protein sequence ID" value="ADJ19514.1"/>
    <property type="molecule type" value="Genomic_DNA"/>
</dbReference>
<organism evidence="7 8">
    <name type="scientific">Acinetobacter phage 133</name>
    <dbReference type="NCBI Taxonomy" id="2919552"/>
    <lineage>
        <taxon>Viruses</taxon>
        <taxon>Duplodnaviria</taxon>
        <taxon>Heunggongvirae</taxon>
        <taxon>Uroviricota</taxon>
        <taxon>Caudoviricetes</taxon>
        <taxon>Pantevenvirales</taxon>
        <taxon>Straboviridae</taxon>
        <taxon>Tevenvirinae</taxon>
        <taxon>Centumtrigintavirus</taxon>
        <taxon>Centumtrigintavirus cv133</taxon>
        <taxon>Acinetobacter virus 133</taxon>
    </lineage>
</organism>
<evidence type="ECO:0000259" key="6">
    <source>
        <dbReference type="PROSITE" id="PS50160"/>
    </source>
</evidence>
<dbReference type="GO" id="GO:0005524">
    <property type="term" value="F:ATP binding"/>
    <property type="evidence" value="ECO:0007669"/>
    <property type="project" value="InterPro"/>
</dbReference>
<dbReference type="PANTHER" id="PTHR47810:SF1">
    <property type="entry name" value="DNA LIGASE B"/>
    <property type="match status" value="1"/>
</dbReference>
<dbReference type="GO" id="GO:0003910">
    <property type="term" value="F:DNA ligase (ATP) activity"/>
    <property type="evidence" value="ECO:0007669"/>
    <property type="project" value="InterPro"/>
</dbReference>
<sequence>MYLQILNQIEITDSTNAKLALLKANAGNELLKRIYHLTYSRRLQYGIKKIPIVEPRIESVTLEEGLNFLEYDLAERQVTGNAAIERLQEIMACMSEDSREVLRRVLLRDLECGASRTMANKVWKGLVPEQPQMLASPYSEKTIKSITFPAYAQLKADGARCFAEIRGTDVSDVKLVSRAGNEYQGLDSLKRQLIDAAAEELLKHPGGIYIDGELVCMAAPTDGIGFLLGEEPESVSVRSESNGIANKSLKGTIIPEEAERMSYQVWDMIPLDVVYSEGTLKSDPYNERFHQLTWMFDTNHSKIIVIENTIVNSLEEARLVYQNYVDQGLEGIILKNIKMLWENKRSKNQIKFKEIIDADLEIVGYYPHSKDPNKIGGFEFRSKCGKITVNGGSGLTDTTQRKDDNDEWQPIPLSERDELDRELLMTKGDALIGMIVECQCNGWLKSKQRKDGTVGLFLPIIKKIRIDKSEPQTFEEIFGYSFDKTGVK</sequence>